<protein>
    <submittedName>
        <fullName evidence="1">Uncharacterized protein</fullName>
    </submittedName>
</protein>
<keyword evidence="2" id="KW-1185">Reference proteome</keyword>
<dbReference type="EMBL" id="JBBPBN010000017">
    <property type="protein sequence ID" value="KAK9019425.1"/>
    <property type="molecule type" value="Genomic_DNA"/>
</dbReference>
<comment type="caution">
    <text evidence="1">The sequence shown here is derived from an EMBL/GenBank/DDBJ whole genome shotgun (WGS) entry which is preliminary data.</text>
</comment>
<proteinExistence type="predicted"/>
<sequence>MLPQKYTSEAFRFDMPRMIFYNIPLIDHLRILKGLNISADIRDQSDEPQNICNATAIDCLWIKKGQGLGKASVDPLFYIIPMLFV</sequence>
<reference evidence="1 2" key="1">
    <citation type="journal article" date="2024" name="G3 (Bethesda)">
        <title>Genome assembly of Hibiscus sabdariffa L. provides insights into metabolisms of medicinal natural products.</title>
        <authorList>
            <person name="Kim T."/>
        </authorList>
    </citation>
    <scope>NUCLEOTIDE SEQUENCE [LARGE SCALE GENOMIC DNA]</scope>
    <source>
        <strain evidence="1">TK-2024</strain>
        <tissue evidence="1">Old leaves</tissue>
    </source>
</reference>
<gene>
    <name evidence="1" type="ORF">V6N11_053949</name>
</gene>
<organism evidence="1 2">
    <name type="scientific">Hibiscus sabdariffa</name>
    <name type="common">roselle</name>
    <dbReference type="NCBI Taxonomy" id="183260"/>
    <lineage>
        <taxon>Eukaryota</taxon>
        <taxon>Viridiplantae</taxon>
        <taxon>Streptophyta</taxon>
        <taxon>Embryophyta</taxon>
        <taxon>Tracheophyta</taxon>
        <taxon>Spermatophyta</taxon>
        <taxon>Magnoliopsida</taxon>
        <taxon>eudicotyledons</taxon>
        <taxon>Gunneridae</taxon>
        <taxon>Pentapetalae</taxon>
        <taxon>rosids</taxon>
        <taxon>malvids</taxon>
        <taxon>Malvales</taxon>
        <taxon>Malvaceae</taxon>
        <taxon>Malvoideae</taxon>
        <taxon>Hibiscus</taxon>
    </lineage>
</organism>
<evidence type="ECO:0000313" key="1">
    <source>
        <dbReference type="EMBL" id="KAK9019425.1"/>
    </source>
</evidence>
<accession>A0ABR2S2D3</accession>
<dbReference type="Proteomes" id="UP001396334">
    <property type="component" value="Unassembled WGS sequence"/>
</dbReference>
<name>A0ABR2S2D3_9ROSI</name>
<evidence type="ECO:0000313" key="2">
    <source>
        <dbReference type="Proteomes" id="UP001396334"/>
    </source>
</evidence>